<dbReference type="RefSeq" id="WP_183881350.1">
    <property type="nucleotide sequence ID" value="NZ_JACHCE010000002.1"/>
</dbReference>
<feature type="chain" id="PRO_5030844735" description="Outer membrane protein beta-barrel domain-containing protein" evidence="1">
    <location>
        <begin position="19"/>
        <end position="417"/>
    </location>
</feature>
<evidence type="ECO:0008006" key="4">
    <source>
        <dbReference type="Google" id="ProtNLM"/>
    </source>
</evidence>
<dbReference type="EMBL" id="JACHCE010000002">
    <property type="protein sequence ID" value="MBB5636112.1"/>
    <property type="molecule type" value="Genomic_DNA"/>
</dbReference>
<protein>
    <recommendedName>
        <fullName evidence="4">Outer membrane protein beta-barrel domain-containing protein</fullName>
    </recommendedName>
</protein>
<accession>A0A7W9DYD4</accession>
<evidence type="ECO:0000313" key="2">
    <source>
        <dbReference type="EMBL" id="MBB5636112.1"/>
    </source>
</evidence>
<sequence length="417" mass="46742">MKLFLLGILLSISALSFAQSNFQKGYVVNNEKDTLRGYIDYKEWDLNPGKIAFKTDLDAGIQDFTVKNSLAWAVTGLEIYQKYEVEVSMSQVDVSRLSVGRDNSKAKSVVFLKVLQTGKNATLFSYTDGIKQRFYLLEKDESIPYELGSQLYMKSKEDNLMVTDNQYIRQLGLVMTKLNVGTEAERHSLEISNYGIKPIMNAVAVINEQQLIKTNKNSAVRFFAGAGLNMSRAHYKGDTPFALPGAESKVSLMPLITAGFDLFANPAIGKLIYRAELSLLMGKHEATIREPSPSKTYMTHTFNQFTINITPQIIYNFYNTNRLKAFVGGGPGLNFSGYSNNKTTLYSNSGNETELTSRKIDLEKFNFSFPFTAGLVFNKKVEISAGYAFASPITNYSSFSINMQRYRVGVNYLFGKL</sequence>
<feature type="signal peptide" evidence="1">
    <location>
        <begin position="1"/>
        <end position="18"/>
    </location>
</feature>
<evidence type="ECO:0000256" key="1">
    <source>
        <dbReference type="SAM" id="SignalP"/>
    </source>
</evidence>
<gene>
    <name evidence="2" type="ORF">HDE68_002000</name>
</gene>
<comment type="caution">
    <text evidence="2">The sequence shown here is derived from an EMBL/GenBank/DDBJ whole genome shotgun (WGS) entry which is preliminary data.</text>
</comment>
<evidence type="ECO:0000313" key="3">
    <source>
        <dbReference type="Proteomes" id="UP000537204"/>
    </source>
</evidence>
<dbReference type="AlphaFoldDB" id="A0A7W9DYD4"/>
<dbReference type="Proteomes" id="UP000537204">
    <property type="component" value="Unassembled WGS sequence"/>
</dbReference>
<keyword evidence="1" id="KW-0732">Signal</keyword>
<organism evidence="2 3">
    <name type="scientific">Pedobacter cryoconitis</name>
    <dbReference type="NCBI Taxonomy" id="188932"/>
    <lineage>
        <taxon>Bacteria</taxon>
        <taxon>Pseudomonadati</taxon>
        <taxon>Bacteroidota</taxon>
        <taxon>Sphingobacteriia</taxon>
        <taxon>Sphingobacteriales</taxon>
        <taxon>Sphingobacteriaceae</taxon>
        <taxon>Pedobacter</taxon>
    </lineage>
</organism>
<name>A0A7W9DYD4_9SPHI</name>
<reference evidence="2 3" key="1">
    <citation type="submission" date="2020-08" db="EMBL/GenBank/DDBJ databases">
        <title>Genomic Encyclopedia of Type Strains, Phase IV (KMG-V): Genome sequencing to study the core and pangenomes of soil and plant-associated prokaryotes.</title>
        <authorList>
            <person name="Whitman W."/>
        </authorList>
    </citation>
    <scope>NUCLEOTIDE SEQUENCE [LARGE SCALE GENOMIC DNA]</scope>
    <source>
        <strain evidence="2 3">S3M1</strain>
    </source>
</reference>
<proteinExistence type="predicted"/>